<feature type="region of interest" description="Disordered" evidence="1">
    <location>
        <begin position="127"/>
        <end position="168"/>
    </location>
</feature>
<evidence type="ECO:0000313" key="2">
    <source>
        <dbReference type="EMBL" id="KAK7748378.1"/>
    </source>
</evidence>
<evidence type="ECO:0000313" key="3">
    <source>
        <dbReference type="Proteomes" id="UP001320420"/>
    </source>
</evidence>
<comment type="caution">
    <text evidence="2">The sequence shown here is derived from an EMBL/GenBank/DDBJ whole genome shotgun (WGS) entry which is preliminary data.</text>
</comment>
<proteinExistence type="predicted"/>
<reference evidence="2 3" key="1">
    <citation type="submission" date="2024-02" db="EMBL/GenBank/DDBJ databases">
        <title>De novo assembly and annotation of 12 fungi associated with fruit tree decline syndrome in Ontario, Canada.</title>
        <authorList>
            <person name="Sulman M."/>
            <person name="Ellouze W."/>
            <person name="Ilyukhin E."/>
        </authorList>
    </citation>
    <scope>NUCLEOTIDE SEQUENCE [LARGE SCALE GENOMIC DNA]</scope>
    <source>
        <strain evidence="2 3">M11/M66-122</strain>
    </source>
</reference>
<name>A0AAN9UJ07_9PEZI</name>
<evidence type="ECO:0000256" key="1">
    <source>
        <dbReference type="SAM" id="MobiDB-lite"/>
    </source>
</evidence>
<dbReference type="Proteomes" id="UP001320420">
    <property type="component" value="Unassembled WGS sequence"/>
</dbReference>
<sequence length="196" mass="18669">MSSTSAISAAATPTATPAACGALTFEIPVSDAACAMPYGGDKNHTAVMGACCGDHADVVAYRGDCGIYCLAIGQSVADLTACLYDHGAAWGDVFCSGNNTATATATDGGLPPATASVSASVVVTAGAESSSSSGDDGDSGSDGDSDGGDQTSSGDAPDGSEGAAAPGLRPEFGGAKAGLVIGALLFSATAFGALQL</sequence>
<keyword evidence="3" id="KW-1185">Reference proteome</keyword>
<dbReference type="AlphaFoldDB" id="A0AAN9UJ07"/>
<organism evidence="2 3">
    <name type="scientific">Diatrype stigma</name>
    <dbReference type="NCBI Taxonomy" id="117547"/>
    <lineage>
        <taxon>Eukaryota</taxon>
        <taxon>Fungi</taxon>
        <taxon>Dikarya</taxon>
        <taxon>Ascomycota</taxon>
        <taxon>Pezizomycotina</taxon>
        <taxon>Sordariomycetes</taxon>
        <taxon>Xylariomycetidae</taxon>
        <taxon>Xylariales</taxon>
        <taxon>Diatrypaceae</taxon>
        <taxon>Diatrype</taxon>
    </lineage>
</organism>
<accession>A0AAN9UJ07</accession>
<feature type="compositionally biased region" description="Acidic residues" evidence="1">
    <location>
        <begin position="135"/>
        <end position="147"/>
    </location>
</feature>
<gene>
    <name evidence="2" type="ORF">SLS62_008641</name>
</gene>
<protein>
    <submittedName>
        <fullName evidence="2">Uncharacterized protein</fullName>
    </submittedName>
</protein>
<dbReference type="EMBL" id="JAKJXP020000082">
    <property type="protein sequence ID" value="KAK7748378.1"/>
    <property type="molecule type" value="Genomic_DNA"/>
</dbReference>